<dbReference type="AlphaFoldDB" id="A0A174J5W9"/>
<dbReference type="RefSeq" id="WP_022274762.1">
    <property type="nucleotide sequence ID" value="NZ_CABIXA010000021.1"/>
</dbReference>
<dbReference type="Gene3D" id="3.30.1360.200">
    <property type="match status" value="1"/>
</dbReference>
<dbReference type="EMBL" id="CYZH01000021">
    <property type="protein sequence ID" value="CUO93676.1"/>
    <property type="molecule type" value="Genomic_DNA"/>
</dbReference>
<evidence type="ECO:0000313" key="1">
    <source>
        <dbReference type="EMBL" id="CUO93676.1"/>
    </source>
</evidence>
<proteinExistence type="predicted"/>
<name>A0A174J5W9_9BACE</name>
<reference evidence="1 2" key="1">
    <citation type="submission" date="2015-09" db="EMBL/GenBank/DDBJ databases">
        <authorList>
            <consortium name="Pathogen Informatics"/>
        </authorList>
    </citation>
    <scope>NUCLEOTIDE SEQUENCE [LARGE SCALE GENOMIC DNA]</scope>
    <source>
        <strain evidence="1 2">2789STDY5608840</strain>
    </source>
</reference>
<gene>
    <name evidence="1" type="ORF">ERS852397_03137</name>
</gene>
<evidence type="ECO:0000313" key="2">
    <source>
        <dbReference type="Proteomes" id="UP000095517"/>
    </source>
</evidence>
<accession>A0A174J5W9</accession>
<protein>
    <submittedName>
        <fullName evidence="1">Uncharacterized protein</fullName>
    </submittedName>
</protein>
<sequence length="109" mass="12888">MGILVCFSFLPYSLTNRNRYWENGWYHILSEQTDSISKEPIVTTKDFIFLRLETDYSEKYTISGQISKYKMNKWAKETERATGRQIAFVFNDSIIARPRVNCRIENGVF</sequence>
<dbReference type="Proteomes" id="UP000095517">
    <property type="component" value="Unassembled WGS sequence"/>
</dbReference>
<organism evidence="1 2">
    <name type="scientific">Bacteroides finegoldii</name>
    <dbReference type="NCBI Taxonomy" id="338188"/>
    <lineage>
        <taxon>Bacteria</taxon>
        <taxon>Pseudomonadati</taxon>
        <taxon>Bacteroidota</taxon>
        <taxon>Bacteroidia</taxon>
        <taxon>Bacteroidales</taxon>
        <taxon>Bacteroidaceae</taxon>
        <taxon>Bacteroides</taxon>
    </lineage>
</organism>